<dbReference type="KEGG" id="caci:CLOAM1419"/>
<dbReference type="InterPro" id="IPR002372">
    <property type="entry name" value="PQQ_rpt_dom"/>
</dbReference>
<keyword evidence="4" id="KW-1185">Reference proteome</keyword>
<dbReference type="HOGENOM" id="CLU_590120_0_0_0"/>
<dbReference type="Gene3D" id="2.130.10.10">
    <property type="entry name" value="YVTN repeat-like/Quinoprotein amine dehydrogenase"/>
    <property type="match status" value="1"/>
</dbReference>
<evidence type="ECO:0000256" key="1">
    <source>
        <dbReference type="SAM" id="Phobius"/>
    </source>
</evidence>
<feature type="transmembrane region" description="Helical" evidence="1">
    <location>
        <begin position="217"/>
        <end position="237"/>
    </location>
</feature>
<protein>
    <recommendedName>
        <fullName evidence="2">Pyrrolo-quinoline quinone repeat domain-containing protein</fullName>
    </recommendedName>
</protein>
<dbReference type="AlphaFoldDB" id="B0VJ60"/>
<dbReference type="Pfam" id="PF13360">
    <property type="entry name" value="PQQ_2"/>
    <property type="match status" value="1"/>
</dbReference>
<reference evidence="3 4" key="1">
    <citation type="journal article" date="2008" name="J. Bacteriol.">
        <title>'Candidatus Cloacamonas acidaminovorans': genome sequence reconstruction provides a first glimpse of a new bacterial division.</title>
        <authorList>
            <person name="Pelletier E."/>
            <person name="Kreimeyer A."/>
            <person name="Bocs S."/>
            <person name="Rouy Z."/>
            <person name="Gyapay G."/>
            <person name="Chouari R."/>
            <person name="Riviere D."/>
            <person name="Ganesan A."/>
            <person name="Daegelen P."/>
            <person name="Sghir A."/>
            <person name="Cohen G.N."/>
            <person name="Medigue C."/>
            <person name="Weissenbach J."/>
            <person name="Le Paslier D."/>
        </authorList>
    </citation>
    <scope>NUCLEOTIDE SEQUENCE [LARGE SCALE GENOMIC DNA]</scope>
    <source>
        <strain evidence="4">Evry</strain>
    </source>
</reference>
<dbReference type="STRING" id="459349.CLOAM1419"/>
<dbReference type="EMBL" id="CU466930">
    <property type="protein sequence ID" value="CAO81271.1"/>
    <property type="molecule type" value="Genomic_DNA"/>
</dbReference>
<evidence type="ECO:0000313" key="3">
    <source>
        <dbReference type="EMBL" id="CAO81271.1"/>
    </source>
</evidence>
<dbReference type="InterPro" id="IPR011047">
    <property type="entry name" value="Quinoprotein_ADH-like_sf"/>
</dbReference>
<accession>B0VJ60</accession>
<dbReference type="SUPFAM" id="SSF50998">
    <property type="entry name" value="Quinoprotein alcohol dehydrogenase-like"/>
    <property type="match status" value="1"/>
</dbReference>
<proteinExistence type="predicted"/>
<keyword evidence="1" id="KW-0812">Transmembrane</keyword>
<feature type="domain" description="Pyrrolo-quinoline quinone repeat" evidence="2">
    <location>
        <begin position="307"/>
        <end position="383"/>
    </location>
</feature>
<gene>
    <name evidence="3" type="ordered locus">CLOAM1419</name>
</gene>
<evidence type="ECO:0000259" key="2">
    <source>
        <dbReference type="Pfam" id="PF13360"/>
    </source>
</evidence>
<dbReference type="eggNOG" id="COG1520">
    <property type="taxonomic scope" value="Bacteria"/>
</dbReference>
<evidence type="ECO:0000313" key="4">
    <source>
        <dbReference type="Proteomes" id="UP000002019"/>
    </source>
</evidence>
<sequence length="463" mass="53294">MHSSPPRSVCEYKASREGRFAWFLLTWHPEKDFVLEEIVAEIKLEILNFKVGSLSRLEIEKWMKQFFADLHWKLYGLLHKTELAEKGISLFFGILYDNELYFVQFGRIFCLLTDNKKMRHIGRDWHNYQVQSLDGLQLLGLKDSDPVIKPQRVYIGSNQRLIVISGELAQKIFPSVDDPSAIETLIETYATEDNPLWLILEGKEELVKTKRRKLSRLQVTSIILIVLALLAALYMMVGNRILDQLVYKMRLSLKEEKTLHLEQIPTNLNINSENLKKYIDKLINLPARNISFSIAWSTELPYNVSLSPSFTLGTIYLVSQNRLSAYDKKSRQLLWTKMLEDDIRSTTVHQGMLILYLANQQIIGLNDEGNILWQQHLPTESITGDRFIPCIIKNSDDPRLDRSIMVIPSKRGISILDPVRGETISSLTFKHDLDALSVYDSFANCFYAVVGNAVLCVELKIVN</sequence>
<dbReference type="InterPro" id="IPR015943">
    <property type="entry name" value="WD40/YVTN_repeat-like_dom_sf"/>
</dbReference>
<organism evidence="3 4">
    <name type="scientific">Cloacimonas acidaminovorans (strain Evry)</name>
    <dbReference type="NCBI Taxonomy" id="459349"/>
    <lineage>
        <taxon>Bacteria</taxon>
        <taxon>Pseudomonadati</taxon>
        <taxon>Candidatus Cloacimonadota</taxon>
        <taxon>Candidatus Cloacimonadia</taxon>
        <taxon>Candidatus Cloacimonadales</taxon>
        <taxon>Candidatus Cloacimonadaceae</taxon>
        <taxon>Candidatus Cloacimonas</taxon>
    </lineage>
</organism>
<keyword evidence="1" id="KW-1133">Transmembrane helix</keyword>
<keyword evidence="1" id="KW-0472">Membrane</keyword>
<dbReference type="Proteomes" id="UP000002019">
    <property type="component" value="Chromosome"/>
</dbReference>
<name>B0VJ60_CLOAI</name>